<sequence>MMKFANLEAHGFITIEPHKIREIFIAPNEVKYNLNVFTCKNGSVM</sequence>
<keyword evidence="1" id="KW-0614">Plasmid</keyword>
<reference evidence="1 2" key="1">
    <citation type="submission" date="2017-11" db="EMBL/GenBank/DDBJ databases">
        <title>Complete genome of Rhizobium leguminosarum Norway, an ineffective micro-symbiont.</title>
        <authorList>
            <person name="Hoffrichter A."/>
            <person name="Liang J."/>
            <person name="Brachmann A."/>
            <person name="Marin M."/>
        </authorList>
    </citation>
    <scope>NUCLEOTIDE SEQUENCE [LARGE SCALE GENOMIC DNA]</scope>
    <source>
        <strain evidence="1 2">Norway</strain>
        <plasmid evidence="2">Plasmid prln3</plasmid>
    </source>
</reference>
<protein>
    <submittedName>
        <fullName evidence="1">Uncharacterized protein</fullName>
    </submittedName>
</protein>
<evidence type="ECO:0000313" key="2">
    <source>
        <dbReference type="Proteomes" id="UP000238523"/>
    </source>
</evidence>
<geneLocation type="plasmid" evidence="2">
    <name>prln3</name>
</geneLocation>
<dbReference type="Proteomes" id="UP000238523">
    <property type="component" value="Plasmid pRLN3"/>
</dbReference>
<gene>
    <name evidence="1" type="ORF">CUJ84_pRLN3000205</name>
</gene>
<dbReference type="AlphaFoldDB" id="A0A2K9ZGH7"/>
<dbReference type="EMBL" id="CP025015">
    <property type="protein sequence ID" value="AUW47334.1"/>
    <property type="molecule type" value="Genomic_DNA"/>
</dbReference>
<name>A0A2K9ZGH7_RHILE</name>
<organism evidence="1 2">
    <name type="scientific">Rhizobium leguminosarum</name>
    <dbReference type="NCBI Taxonomy" id="384"/>
    <lineage>
        <taxon>Bacteria</taxon>
        <taxon>Pseudomonadati</taxon>
        <taxon>Pseudomonadota</taxon>
        <taxon>Alphaproteobacteria</taxon>
        <taxon>Hyphomicrobiales</taxon>
        <taxon>Rhizobiaceae</taxon>
        <taxon>Rhizobium/Agrobacterium group</taxon>
        <taxon>Rhizobium</taxon>
    </lineage>
</organism>
<evidence type="ECO:0000313" key="1">
    <source>
        <dbReference type="EMBL" id="AUW47334.1"/>
    </source>
</evidence>
<accession>A0A2K9ZGH7</accession>
<proteinExistence type="predicted"/>